<dbReference type="InterPro" id="IPR036856">
    <property type="entry name" value="Ald_Oxase/Xan_DH_a/b_sf"/>
</dbReference>
<evidence type="ECO:0000313" key="6">
    <source>
        <dbReference type="Proteomes" id="UP000613011"/>
    </source>
</evidence>
<dbReference type="Gene3D" id="3.30.365.10">
    <property type="entry name" value="Aldehyde oxidase/xanthine dehydrogenase, molybdopterin binding domain"/>
    <property type="match status" value="4"/>
</dbReference>
<dbReference type="SUPFAM" id="SSF56003">
    <property type="entry name" value="Molybdenum cofactor-binding domain"/>
    <property type="match status" value="1"/>
</dbReference>
<evidence type="ECO:0000256" key="2">
    <source>
        <dbReference type="ARBA" id="ARBA00023002"/>
    </source>
</evidence>
<evidence type="ECO:0000256" key="1">
    <source>
        <dbReference type="ARBA" id="ARBA00022505"/>
    </source>
</evidence>
<dbReference type="InterPro" id="IPR008274">
    <property type="entry name" value="AldOxase/xan_DH_MoCoBD1"/>
</dbReference>
<dbReference type="InterPro" id="IPR023393">
    <property type="entry name" value="START-like_dom_sf"/>
</dbReference>
<feature type="transmembrane region" description="Helical" evidence="3">
    <location>
        <begin position="940"/>
        <end position="960"/>
    </location>
</feature>
<dbReference type="RefSeq" id="WP_201684017.1">
    <property type="nucleotide sequence ID" value="NZ_JAEQNA010000003.1"/>
</dbReference>
<dbReference type="GO" id="GO:0005506">
    <property type="term" value="F:iron ion binding"/>
    <property type="evidence" value="ECO:0007669"/>
    <property type="project" value="InterPro"/>
</dbReference>
<proteinExistence type="predicted"/>
<reference evidence="5" key="1">
    <citation type="submission" date="2021-01" db="EMBL/GenBank/DDBJ databases">
        <title>Ramlibacter sp. strain AW1 16S ribosomal RNA gene Genome sequencing and assembly.</title>
        <authorList>
            <person name="Kang M."/>
        </authorList>
    </citation>
    <scope>NUCLEOTIDE SEQUENCE</scope>
    <source>
        <strain evidence="5">AW1</strain>
    </source>
</reference>
<dbReference type="Gene3D" id="3.30.530.20">
    <property type="match status" value="1"/>
</dbReference>
<evidence type="ECO:0000313" key="5">
    <source>
        <dbReference type="EMBL" id="MBL0420954.1"/>
    </source>
</evidence>
<dbReference type="AlphaFoldDB" id="A0A936ZGC7"/>
<dbReference type="CDD" id="cd05018">
    <property type="entry name" value="CoxG"/>
    <property type="match status" value="1"/>
</dbReference>
<protein>
    <submittedName>
        <fullName evidence="5">Molybdopterin-dependent oxidoreductase</fullName>
    </submittedName>
</protein>
<dbReference type="InterPro" id="IPR016208">
    <property type="entry name" value="Ald_Oxase/xanthine_DH-like"/>
</dbReference>
<evidence type="ECO:0000256" key="3">
    <source>
        <dbReference type="SAM" id="Phobius"/>
    </source>
</evidence>
<dbReference type="SMART" id="SM01008">
    <property type="entry name" value="Ald_Xan_dh_C"/>
    <property type="match status" value="1"/>
</dbReference>
<dbReference type="Gene3D" id="3.90.1170.50">
    <property type="entry name" value="Aldehyde oxidase/xanthine dehydrogenase, a/b hammerhead"/>
    <property type="match status" value="1"/>
</dbReference>
<dbReference type="Pfam" id="PF01315">
    <property type="entry name" value="Ald_Xan_dh_C"/>
    <property type="match status" value="1"/>
</dbReference>
<dbReference type="SUPFAM" id="SSF55961">
    <property type="entry name" value="Bet v1-like"/>
    <property type="match status" value="1"/>
</dbReference>
<sequence length="962" mass="103169">MSATAAAKYVGQYTQRREDPRLLSGGARFVDDIHLEGMLHASILRSPVAHGRIRGIDRERALVLPGVRAIYTAQDIAAGTAEGMVPRVPVRLAGIPELQPFRQPVIAEGIVRYVGEPVAIVIADTPARAEDAAAAIVLDIEALPAVASWEASARGDTLLFAGADSNRAVTYTATKGDAQAVQGAYRRRETLGVQRHSAQPMETRGLVAEWDDGAGRMVVYGSTKVPFFNRATLADALSLPKDRVDMIEVDVGGGFGVRGEFYPEDFLVPFAARALGRPVKWIEDRLESLLGTNHSREMVAEVEIVCQPDGRILALRGQVKVDAGAYMRTSGPVPSRNVTQFLCGPYDIAHVDVRTEVYLTNKGPIGSYRGPGRFEADFFRERLFDMAASDLGIDPVEFRRINLVKPGQMPYPIAVLDQPRRAEELDSGDYLETLDRCLLEFGWDDKRQLQGRLVDGKYHGMAVGCFIEGGGAGTKETARISIGPDGTIELTVGSVDLGQGMVTVMSQIAADALQVPIECIRVRHGSTNLLQEGFGSHHSRSTIMGGSAVLTVANELKEKVRATLAEQWQCAAEQIELSRGLRASFGDRSASRAELGQLGLGVDGEFRSNTNTYAYGAAAAHVTVDPETGRVELLDYFTVEDIGRIINPLTAKGQAVGAVVQGLGGVFLEHLAYDADGQFLAGSLADYLMPSASDFPRIRAMELENHPSPLNPLGAKGAGEGGIIPVGGLLANAIAAALASLKVQPKALPLTPCTVWSLIHAPSEPTPVSKEDEPTLLQSQELVPASVDRVWQGLNDPAVLQQCIPGCEQIEQESDTDFAITLLAAVGPVKMRFKGKLRLFDLNPPRSYSLAFEGKGGFAGSAKGTATVKLTPEGDHTRLSYRVASQIEGKLAQVGSRLIDGVARQTAKEFFDRFNRVLSAGPASPAARAPSKPLPWRTRLVAYGAASLALAVVAAAYFILGR</sequence>
<name>A0A936ZGC7_9BURK</name>
<dbReference type="InterPro" id="IPR037165">
    <property type="entry name" value="AldOxase/xan_DH_Mopterin-bd_sf"/>
</dbReference>
<dbReference type="InterPro" id="IPR010419">
    <property type="entry name" value="CO_DH_gsu"/>
</dbReference>
<gene>
    <name evidence="5" type="ORF">JI739_11405</name>
</gene>
<dbReference type="InterPro" id="IPR000674">
    <property type="entry name" value="Ald_Oxase/Xan_DH_a/b"/>
</dbReference>
<dbReference type="Proteomes" id="UP000613011">
    <property type="component" value="Unassembled WGS sequence"/>
</dbReference>
<dbReference type="Pfam" id="PF20256">
    <property type="entry name" value="MoCoBD_2"/>
    <property type="match status" value="1"/>
</dbReference>
<comment type="caution">
    <text evidence="5">The sequence shown here is derived from an EMBL/GenBank/DDBJ whole genome shotgun (WGS) entry which is preliminary data.</text>
</comment>
<dbReference type="PANTHER" id="PTHR11908">
    <property type="entry name" value="XANTHINE DEHYDROGENASE"/>
    <property type="match status" value="1"/>
</dbReference>
<dbReference type="InterPro" id="IPR046867">
    <property type="entry name" value="AldOxase/xan_DH_MoCoBD2"/>
</dbReference>
<dbReference type="SUPFAM" id="SSF54665">
    <property type="entry name" value="CO dehydrogenase molybdoprotein N-domain-like"/>
    <property type="match status" value="1"/>
</dbReference>
<evidence type="ECO:0000259" key="4">
    <source>
        <dbReference type="SMART" id="SM01008"/>
    </source>
</evidence>
<keyword evidence="6" id="KW-1185">Reference proteome</keyword>
<dbReference type="Pfam" id="PF02738">
    <property type="entry name" value="MoCoBD_1"/>
    <property type="match status" value="1"/>
</dbReference>
<keyword evidence="3" id="KW-0472">Membrane</keyword>
<feature type="domain" description="Aldehyde oxidase/xanthine dehydrogenase a/b hammerhead" evidence="4">
    <location>
        <begin position="24"/>
        <end position="144"/>
    </location>
</feature>
<keyword evidence="3" id="KW-0812">Transmembrane</keyword>
<dbReference type="PANTHER" id="PTHR11908:SF132">
    <property type="entry name" value="ALDEHYDE OXIDASE 1-RELATED"/>
    <property type="match status" value="1"/>
</dbReference>
<keyword evidence="2" id="KW-0560">Oxidoreductase</keyword>
<dbReference type="GO" id="GO:0016491">
    <property type="term" value="F:oxidoreductase activity"/>
    <property type="evidence" value="ECO:0007669"/>
    <property type="project" value="UniProtKB-KW"/>
</dbReference>
<dbReference type="Pfam" id="PF06240">
    <property type="entry name" value="COXG"/>
    <property type="match status" value="1"/>
</dbReference>
<keyword evidence="3" id="KW-1133">Transmembrane helix</keyword>
<keyword evidence="1" id="KW-0500">Molybdenum</keyword>
<accession>A0A936ZGC7</accession>
<dbReference type="EMBL" id="JAEQNA010000003">
    <property type="protein sequence ID" value="MBL0420954.1"/>
    <property type="molecule type" value="Genomic_DNA"/>
</dbReference>
<organism evidence="5 6">
    <name type="scientific">Ramlibacter aurantiacus</name>
    <dbReference type="NCBI Taxonomy" id="2801330"/>
    <lineage>
        <taxon>Bacteria</taxon>
        <taxon>Pseudomonadati</taxon>
        <taxon>Pseudomonadota</taxon>
        <taxon>Betaproteobacteria</taxon>
        <taxon>Burkholderiales</taxon>
        <taxon>Comamonadaceae</taxon>
        <taxon>Ramlibacter</taxon>
    </lineage>
</organism>